<dbReference type="InterPro" id="IPR000089">
    <property type="entry name" value="Biotin_lipoyl"/>
</dbReference>
<evidence type="ECO:0000259" key="13">
    <source>
        <dbReference type="PROSITE" id="PS50968"/>
    </source>
</evidence>
<keyword evidence="4 10" id="KW-0547">Nucleotide-binding</keyword>
<dbReference type="InterPro" id="IPR001882">
    <property type="entry name" value="Biotin_BS"/>
</dbReference>
<dbReference type="CDD" id="cd06850">
    <property type="entry name" value="biotinyl_domain"/>
    <property type="match status" value="1"/>
</dbReference>
<dbReference type="PANTHER" id="PTHR18866:SF33">
    <property type="entry name" value="METHYLCROTONOYL-COA CARBOXYLASE SUBUNIT ALPHA, MITOCHONDRIAL-RELATED"/>
    <property type="match status" value="1"/>
</dbReference>
<dbReference type="InterPro" id="IPR050856">
    <property type="entry name" value="Biotin_carboxylase_complex"/>
</dbReference>
<feature type="chain" id="PRO_5032356928" evidence="12">
    <location>
        <begin position="26"/>
        <end position="819"/>
    </location>
</feature>
<evidence type="ECO:0000256" key="7">
    <source>
        <dbReference type="ARBA" id="ARBA00023128"/>
    </source>
</evidence>
<dbReference type="InterPro" id="IPR016185">
    <property type="entry name" value="PreATP-grasp_dom_sf"/>
</dbReference>
<dbReference type="FunFam" id="3.40.50.20:FF:000010">
    <property type="entry name" value="Propionyl-CoA carboxylase subunit alpha"/>
    <property type="match status" value="1"/>
</dbReference>
<dbReference type="GO" id="GO:0005524">
    <property type="term" value="F:ATP binding"/>
    <property type="evidence" value="ECO:0007669"/>
    <property type="project" value="UniProtKB-UniRule"/>
</dbReference>
<keyword evidence="8" id="KW-0092">Biotin</keyword>
<evidence type="ECO:0000256" key="5">
    <source>
        <dbReference type="ARBA" id="ARBA00022840"/>
    </source>
</evidence>
<evidence type="ECO:0000313" key="16">
    <source>
        <dbReference type="EMBL" id="KAG2501903.1"/>
    </source>
</evidence>
<dbReference type="SMART" id="SM00878">
    <property type="entry name" value="Biotin_carb_C"/>
    <property type="match status" value="1"/>
</dbReference>
<dbReference type="EMBL" id="JAEHOE010000001">
    <property type="protein sequence ID" value="KAG2501903.1"/>
    <property type="molecule type" value="Genomic_DNA"/>
</dbReference>
<evidence type="ECO:0000313" key="17">
    <source>
        <dbReference type="Proteomes" id="UP000612055"/>
    </source>
</evidence>
<dbReference type="PANTHER" id="PTHR18866">
    <property type="entry name" value="CARBOXYLASE:PYRUVATE/ACETYL-COA/PROPIONYL-COA CARBOXYLASE"/>
    <property type="match status" value="1"/>
</dbReference>
<evidence type="ECO:0000256" key="8">
    <source>
        <dbReference type="ARBA" id="ARBA00023267"/>
    </source>
</evidence>
<protein>
    <submittedName>
        <fullName evidence="16">Uncharacterized protein</fullName>
    </submittedName>
</protein>
<dbReference type="SUPFAM" id="SSF51230">
    <property type="entry name" value="Single hybrid motif"/>
    <property type="match status" value="1"/>
</dbReference>
<dbReference type="PROSITE" id="PS50979">
    <property type="entry name" value="BC"/>
    <property type="match status" value="1"/>
</dbReference>
<accession>A0A835YFS0</accession>
<dbReference type="PROSITE" id="PS00188">
    <property type="entry name" value="BIOTIN"/>
    <property type="match status" value="1"/>
</dbReference>
<dbReference type="FunFam" id="3.30.1490.20:FF:000003">
    <property type="entry name" value="acetyl-CoA carboxylase isoform X1"/>
    <property type="match status" value="1"/>
</dbReference>
<proteinExistence type="predicted"/>
<dbReference type="Pfam" id="PF00289">
    <property type="entry name" value="Biotin_carb_N"/>
    <property type="match status" value="1"/>
</dbReference>
<dbReference type="InterPro" id="IPR011053">
    <property type="entry name" value="Single_hybrid_motif"/>
</dbReference>
<feature type="compositionally biased region" description="Basic and acidic residues" evidence="11">
    <location>
        <begin position="808"/>
        <end position="819"/>
    </location>
</feature>
<gene>
    <name evidence="16" type="ORF">HYH03_000401</name>
</gene>
<dbReference type="PROSITE" id="PS50975">
    <property type="entry name" value="ATP_GRASP"/>
    <property type="match status" value="1"/>
</dbReference>
<keyword evidence="7" id="KW-0496">Mitochondrion</keyword>
<feature type="domain" description="Lipoyl-binding" evidence="13">
    <location>
        <begin position="723"/>
        <end position="798"/>
    </location>
</feature>
<dbReference type="SUPFAM" id="SSF51246">
    <property type="entry name" value="Rudiment single hybrid motif"/>
    <property type="match status" value="1"/>
</dbReference>
<comment type="subcellular location">
    <subcellularLocation>
        <location evidence="2">Mitochondrion matrix</location>
    </subcellularLocation>
</comment>
<dbReference type="OrthoDB" id="196847at2759"/>
<dbReference type="InterPro" id="IPR005481">
    <property type="entry name" value="BC-like_N"/>
</dbReference>
<dbReference type="FunFam" id="2.40.50.100:FF:000003">
    <property type="entry name" value="Acetyl-CoA carboxylase biotin carboxyl carrier protein"/>
    <property type="match status" value="1"/>
</dbReference>
<dbReference type="InterPro" id="IPR005479">
    <property type="entry name" value="CPAse_ATP-bd"/>
</dbReference>
<keyword evidence="12" id="KW-0732">Signal</keyword>
<keyword evidence="3" id="KW-0436">Ligase</keyword>
<organism evidence="16 17">
    <name type="scientific">Edaphochlamys debaryana</name>
    <dbReference type="NCBI Taxonomy" id="47281"/>
    <lineage>
        <taxon>Eukaryota</taxon>
        <taxon>Viridiplantae</taxon>
        <taxon>Chlorophyta</taxon>
        <taxon>core chlorophytes</taxon>
        <taxon>Chlorophyceae</taxon>
        <taxon>CS clade</taxon>
        <taxon>Chlamydomonadales</taxon>
        <taxon>Chlamydomonadales incertae sedis</taxon>
        <taxon>Edaphochlamys</taxon>
    </lineage>
</organism>
<dbReference type="Proteomes" id="UP000612055">
    <property type="component" value="Unassembled WGS sequence"/>
</dbReference>
<evidence type="ECO:0000256" key="11">
    <source>
        <dbReference type="SAM" id="MobiDB-lite"/>
    </source>
</evidence>
<comment type="cofactor">
    <cofactor evidence="1">
        <name>biotin</name>
        <dbReference type="ChEBI" id="CHEBI:57586"/>
    </cofactor>
</comment>
<name>A0A835YFS0_9CHLO</name>
<dbReference type="InterPro" id="IPR011764">
    <property type="entry name" value="Biotin_carboxylation_dom"/>
</dbReference>
<dbReference type="FunFam" id="3.30.470.20:FF:000028">
    <property type="entry name" value="Methylcrotonoyl-CoA carboxylase subunit alpha, mitochondrial"/>
    <property type="match status" value="1"/>
</dbReference>
<dbReference type="Pfam" id="PF00364">
    <property type="entry name" value="Biotin_lipoyl"/>
    <property type="match status" value="1"/>
</dbReference>
<evidence type="ECO:0000259" key="14">
    <source>
        <dbReference type="PROSITE" id="PS50975"/>
    </source>
</evidence>
<evidence type="ECO:0000259" key="15">
    <source>
        <dbReference type="PROSITE" id="PS50979"/>
    </source>
</evidence>
<feature type="signal peptide" evidence="12">
    <location>
        <begin position="1"/>
        <end position="25"/>
    </location>
</feature>
<evidence type="ECO:0000256" key="12">
    <source>
        <dbReference type="SAM" id="SignalP"/>
    </source>
</evidence>
<dbReference type="GO" id="GO:0004485">
    <property type="term" value="F:methylcrotonoyl-CoA carboxylase activity"/>
    <property type="evidence" value="ECO:0007669"/>
    <property type="project" value="UniProtKB-ARBA"/>
</dbReference>
<dbReference type="Gene3D" id="2.40.50.100">
    <property type="match status" value="1"/>
</dbReference>
<evidence type="ECO:0000256" key="4">
    <source>
        <dbReference type="ARBA" id="ARBA00022741"/>
    </source>
</evidence>
<feature type="domain" description="Biotin carboxylation" evidence="15">
    <location>
        <begin position="64"/>
        <end position="523"/>
    </location>
</feature>
<keyword evidence="5 10" id="KW-0067">ATP-binding</keyword>
<dbReference type="InterPro" id="IPR011054">
    <property type="entry name" value="Rudment_hybrid_motif"/>
</dbReference>
<evidence type="ECO:0000256" key="6">
    <source>
        <dbReference type="ARBA" id="ARBA00022946"/>
    </source>
</evidence>
<comment type="caution">
    <text evidence="16">The sequence shown here is derived from an EMBL/GenBank/DDBJ whole genome shotgun (WGS) entry which is preliminary data.</text>
</comment>
<keyword evidence="17" id="KW-1185">Reference proteome</keyword>
<evidence type="ECO:0000256" key="10">
    <source>
        <dbReference type="PROSITE-ProRule" id="PRU00409"/>
    </source>
</evidence>
<evidence type="ECO:0000256" key="1">
    <source>
        <dbReference type="ARBA" id="ARBA00001953"/>
    </source>
</evidence>
<evidence type="ECO:0000256" key="3">
    <source>
        <dbReference type="ARBA" id="ARBA00022598"/>
    </source>
</evidence>
<comment type="subunit">
    <text evidence="9">Probably a heterodimer composed of biotin-containing alpha subunits and beta subunits.</text>
</comment>
<evidence type="ECO:0000256" key="9">
    <source>
        <dbReference type="ARBA" id="ARBA00062371"/>
    </source>
</evidence>
<dbReference type="SUPFAM" id="SSF56059">
    <property type="entry name" value="Glutathione synthetase ATP-binding domain-like"/>
    <property type="match status" value="1"/>
</dbReference>
<dbReference type="Gene3D" id="3.30.470.20">
    <property type="entry name" value="ATP-grasp fold, B domain"/>
    <property type="match status" value="1"/>
</dbReference>
<dbReference type="PROSITE" id="PS50968">
    <property type="entry name" value="BIOTINYL_LIPOYL"/>
    <property type="match status" value="1"/>
</dbReference>
<dbReference type="PROSITE" id="PS00867">
    <property type="entry name" value="CPSASE_2"/>
    <property type="match status" value="1"/>
</dbReference>
<feature type="domain" description="ATP-grasp" evidence="14">
    <location>
        <begin position="183"/>
        <end position="382"/>
    </location>
</feature>
<feature type="region of interest" description="Disordered" evidence="11">
    <location>
        <begin position="800"/>
        <end position="819"/>
    </location>
</feature>
<dbReference type="Pfam" id="PF02786">
    <property type="entry name" value="CPSase_L_D2"/>
    <property type="match status" value="1"/>
</dbReference>
<dbReference type="AlphaFoldDB" id="A0A835YFS0"/>
<reference evidence="16" key="1">
    <citation type="journal article" date="2020" name="bioRxiv">
        <title>Comparative genomics of Chlamydomonas.</title>
        <authorList>
            <person name="Craig R.J."/>
            <person name="Hasan A.R."/>
            <person name="Ness R.W."/>
            <person name="Keightley P.D."/>
        </authorList>
    </citation>
    <scope>NUCLEOTIDE SEQUENCE</scope>
    <source>
        <strain evidence="16">CCAP 11/70</strain>
    </source>
</reference>
<dbReference type="InterPro" id="IPR011761">
    <property type="entry name" value="ATP-grasp"/>
</dbReference>
<dbReference type="SUPFAM" id="SSF52440">
    <property type="entry name" value="PreATP-grasp domain"/>
    <property type="match status" value="1"/>
</dbReference>
<dbReference type="GO" id="GO:0046872">
    <property type="term" value="F:metal ion binding"/>
    <property type="evidence" value="ECO:0007669"/>
    <property type="project" value="InterPro"/>
</dbReference>
<dbReference type="Pfam" id="PF02785">
    <property type="entry name" value="Biotin_carb_C"/>
    <property type="match status" value="1"/>
</dbReference>
<evidence type="ECO:0000256" key="2">
    <source>
        <dbReference type="ARBA" id="ARBA00004305"/>
    </source>
</evidence>
<dbReference type="GO" id="GO:0005759">
    <property type="term" value="C:mitochondrial matrix"/>
    <property type="evidence" value="ECO:0007669"/>
    <property type="project" value="UniProtKB-SubCell"/>
</dbReference>
<sequence>MASGQAAHWLLSLSLGSSVARRGSAVSRWRAGRWPCPSFSVAGISTSSATPHSSDAPAAATPPLIKKLLVANRGEIACRVLTTARKLGVPSVAVYSEADRAAKHVGLADEAYCIGGAAARDSYLRTDAILDVARRTGATAVHPGYGFLSENAGFAEACAAAGVAFVGPPPDAIRAMGDKAKAKAIMSAAGVPVVPGYHGDDQSEERLVSEAQRVGFPLLVKAVSGGGGKGMKLAAGPEDLRDAIRSARREALASFGDDRVILERYVQRPRHVEVQVFADRHGDAVYLFDRDCSLQRRHQKVIEEAPAPGLPDAFHRSIGEAAVRAAQAVGYVNAGTVEFIVDTDSGGEFFFMEMNTRLQVEHPVTEAITGQDLVAWQLAVAAGARLPLDQAGLAAEAARHGHAFEARIYAESPRNNFLPGAGTVRRWRTPAAATFENAPLRVDSGVREGDSVGTFYDPMIAKLVASGPSREEALARLVAGLRETQVGGLPTNVPFLIRLATHPAFAAASPEELTTAFIGRHREALLAPQPLSSEVAALAAVARHLLRVRSAAEAEAAAGLAGRLGPWGGAAPSSGGAGGPAGGDSWRGWHRHARSFLLRHPEGGEGAAVRATLTVLGGGDFTVHTEMLSGAAAAEADKAPAPAAPTAPHPTAPAVSVRCATLTSADTLVAEVGGRRCTANVLMYGSGGGSGAPVEEALDLWLEGEHYHFTWSEPTWSRKAGAGGAAGAGGRVAAPMPGRVVAVLAAEGDVVKAGTPLVALEAMKMEHSVVSPSAGRVAEVLVGPGAQVAQGQPLVVVEPEGGGACGKGDGKAGGEKKAK</sequence>
<dbReference type="InterPro" id="IPR005482">
    <property type="entry name" value="Biotin_COase_C"/>
</dbReference>
<keyword evidence="6" id="KW-0809">Transit peptide</keyword>